<keyword evidence="2" id="KW-1185">Reference proteome</keyword>
<dbReference type="Proteomes" id="UP001225072">
    <property type="component" value="Unassembled WGS sequence"/>
</dbReference>
<dbReference type="EMBL" id="JAUTAL010000001">
    <property type="protein sequence ID" value="MDQ1094859.1"/>
    <property type="molecule type" value="Genomic_DNA"/>
</dbReference>
<evidence type="ECO:0000313" key="1">
    <source>
        <dbReference type="EMBL" id="MDQ1094859.1"/>
    </source>
</evidence>
<evidence type="ECO:0000313" key="2">
    <source>
        <dbReference type="Proteomes" id="UP001225072"/>
    </source>
</evidence>
<gene>
    <name evidence="1" type="ORF">QE404_000006</name>
</gene>
<sequence>MKKIILITATICSALTFGQKVSDFRYVSVPQKFQTFKNSFGLEGLLSKILKGKKYVVLSGDQNSWPAELKANPCQVINADVINDKSLLRNKVILAFKDCNGKTVLESKGTSMIKEFEEGFPDALQQAVKTVAVSNPVEQINIVSNVQSEKPVAANNVSEPVTASASSGTVKYTNGKISLQKIQIDDSQFILAEPNSSIPYATFKATTKTDVFRVKLQNGSSTIGYVENGTITIEIPKENGDVVKEVFIQK</sequence>
<dbReference type="RefSeq" id="WP_307445018.1">
    <property type="nucleotide sequence ID" value="NZ_JAUTAL010000001.1"/>
</dbReference>
<name>A0ABU0TCP2_9FLAO</name>
<protein>
    <submittedName>
        <fullName evidence="1">Uncharacterized protein</fullName>
    </submittedName>
</protein>
<reference evidence="1 2" key="1">
    <citation type="submission" date="2023-07" db="EMBL/GenBank/DDBJ databases">
        <title>Functional and genomic diversity of the sorghum phyllosphere microbiome.</title>
        <authorList>
            <person name="Shade A."/>
        </authorList>
    </citation>
    <scope>NUCLEOTIDE SEQUENCE [LARGE SCALE GENOMIC DNA]</scope>
    <source>
        <strain evidence="1 2">SORGH_AS_1064</strain>
    </source>
</reference>
<organism evidence="1 2">
    <name type="scientific">Chryseobacterium camelliae</name>
    <dbReference type="NCBI Taxonomy" id="1265445"/>
    <lineage>
        <taxon>Bacteria</taxon>
        <taxon>Pseudomonadati</taxon>
        <taxon>Bacteroidota</taxon>
        <taxon>Flavobacteriia</taxon>
        <taxon>Flavobacteriales</taxon>
        <taxon>Weeksellaceae</taxon>
        <taxon>Chryseobacterium group</taxon>
        <taxon>Chryseobacterium</taxon>
    </lineage>
</organism>
<accession>A0ABU0TCP2</accession>
<proteinExistence type="predicted"/>
<comment type="caution">
    <text evidence="1">The sequence shown here is derived from an EMBL/GenBank/DDBJ whole genome shotgun (WGS) entry which is preliminary data.</text>
</comment>